<dbReference type="STRING" id="1094558.ME5_01924"/>
<dbReference type="InterPro" id="IPR036322">
    <property type="entry name" value="WD40_repeat_dom_sf"/>
</dbReference>
<dbReference type="RefSeq" id="WP_008040659.1">
    <property type="nucleotide sequence ID" value="NZ_JH725147.1"/>
</dbReference>
<dbReference type="OrthoDB" id="9814620at2"/>
<dbReference type="AlphaFoldDB" id="J0ZLS1"/>
<dbReference type="eggNOG" id="COG2319">
    <property type="taxonomic scope" value="Bacteria"/>
</dbReference>
<dbReference type="InterPro" id="IPR001680">
    <property type="entry name" value="WD40_rpt"/>
</dbReference>
<dbReference type="PANTHER" id="PTHR19879:SF9">
    <property type="entry name" value="TRANSCRIPTION INITIATION FACTOR TFIID SUBUNIT 5"/>
    <property type="match status" value="1"/>
</dbReference>
<keyword evidence="2" id="KW-1185">Reference proteome</keyword>
<dbReference type="PATRIC" id="fig|1094558.3.peg.2062"/>
<evidence type="ECO:0000313" key="1">
    <source>
        <dbReference type="EMBL" id="EJF89373.1"/>
    </source>
</evidence>
<accession>J0ZLS1</accession>
<gene>
    <name evidence="1" type="ORF">ME5_01924</name>
</gene>
<dbReference type="HOGENOM" id="CLU_067065_1_0_5"/>
<dbReference type="Pfam" id="PF00400">
    <property type="entry name" value="WD40"/>
    <property type="match status" value="2"/>
</dbReference>
<dbReference type="InterPro" id="IPR015943">
    <property type="entry name" value="WD40/YVTN_repeat-like_dom_sf"/>
</dbReference>
<sequence length="323" mass="35324">MPTLVSLELDSHCLSAGFINDLPYFVTANGQIQIIGRDTIILAAHHGIASVALSDDKQALFTGGEDGYVYKTLFDGTSYQLAQCERKWITSIASGSNGSYAFASSRKAWVDIGMGLREYDFERSVEGLVFAPKGQRVAIARYNGVSLYWPALEVEPTELAWKGAHFAVTFSPDNRFVISAMQENALHGWRLSDNQHLRMSGYPTKVKSWSWSTKGKWLATSGAMAAIVWPFQSKDGPMGKAPLELGKRANAMVTCVSCHPEEEMVAVGYDDGMILFVRFADAKEVLLRHPGKGAISALNWDQNGHRLAYGSEVGEAGFADITA</sequence>
<reference evidence="1 2" key="1">
    <citation type="submission" date="2012-03" db="EMBL/GenBank/DDBJ databases">
        <title>The Genome Sequence of Bartonella tamiae Th239.</title>
        <authorList>
            <consortium name="The Broad Institute Genome Sequencing Platform"/>
            <consortium name="The Broad Institute Genome Sequencing Center for Infectious Disease"/>
            <person name="Feldgarden M."/>
            <person name="Kirby J."/>
            <person name="Kosoy M."/>
            <person name="Birtles R."/>
            <person name="Probert W.S."/>
            <person name="Chiaraviglio L."/>
            <person name="Young S.K."/>
            <person name="Zeng Q."/>
            <person name="Gargeya S."/>
            <person name="Fitzgerald M."/>
            <person name="Haas B."/>
            <person name="Abouelleil A."/>
            <person name="Alvarado L."/>
            <person name="Arachchi H.M."/>
            <person name="Berlin A."/>
            <person name="Chapman S.B."/>
            <person name="Gearin G."/>
            <person name="Goldberg J."/>
            <person name="Griggs A."/>
            <person name="Gujja S."/>
            <person name="Hansen M."/>
            <person name="Heiman D."/>
            <person name="Howarth C."/>
            <person name="Larimer J."/>
            <person name="Lui A."/>
            <person name="MacDonald P.J.P."/>
            <person name="McCowen C."/>
            <person name="Montmayeur A."/>
            <person name="Murphy C."/>
            <person name="Neiman D."/>
            <person name="Pearson M."/>
            <person name="Priest M."/>
            <person name="Roberts A."/>
            <person name="Saif S."/>
            <person name="Shea T."/>
            <person name="Sisk P."/>
            <person name="Stolte C."/>
            <person name="Sykes S."/>
            <person name="Wortman J."/>
            <person name="Nusbaum C."/>
            <person name="Birren B."/>
        </authorList>
    </citation>
    <scope>NUCLEOTIDE SEQUENCE [LARGE SCALE GENOMIC DNA]</scope>
    <source>
        <strain evidence="1 2">Th239</strain>
    </source>
</reference>
<organism evidence="1 2">
    <name type="scientific">Bartonella tamiae Th239</name>
    <dbReference type="NCBI Taxonomy" id="1094558"/>
    <lineage>
        <taxon>Bacteria</taxon>
        <taxon>Pseudomonadati</taxon>
        <taxon>Pseudomonadota</taxon>
        <taxon>Alphaproteobacteria</taxon>
        <taxon>Hyphomicrobiales</taxon>
        <taxon>Bartonellaceae</taxon>
        <taxon>Bartonella</taxon>
    </lineage>
</organism>
<protein>
    <recommendedName>
        <fullName evidence="3">Anaphase-promoting complex subunit 4 WD40 domain-containing protein</fullName>
    </recommendedName>
</protein>
<evidence type="ECO:0000313" key="2">
    <source>
        <dbReference type="Proteomes" id="UP000008952"/>
    </source>
</evidence>
<name>J0ZLS1_9HYPH</name>
<dbReference type="EMBL" id="AIMB01000008">
    <property type="protein sequence ID" value="EJF89373.1"/>
    <property type="molecule type" value="Genomic_DNA"/>
</dbReference>
<dbReference type="Gene3D" id="2.130.10.10">
    <property type="entry name" value="YVTN repeat-like/Quinoprotein amine dehydrogenase"/>
    <property type="match status" value="3"/>
</dbReference>
<dbReference type="PANTHER" id="PTHR19879">
    <property type="entry name" value="TRANSCRIPTION INITIATION FACTOR TFIID"/>
    <property type="match status" value="1"/>
</dbReference>
<dbReference type="SUPFAM" id="SSF50978">
    <property type="entry name" value="WD40 repeat-like"/>
    <property type="match status" value="1"/>
</dbReference>
<comment type="caution">
    <text evidence="1">The sequence shown here is derived from an EMBL/GenBank/DDBJ whole genome shotgun (WGS) entry which is preliminary data.</text>
</comment>
<proteinExistence type="predicted"/>
<evidence type="ECO:0008006" key="3">
    <source>
        <dbReference type="Google" id="ProtNLM"/>
    </source>
</evidence>
<dbReference type="Proteomes" id="UP000008952">
    <property type="component" value="Unassembled WGS sequence"/>
</dbReference>